<feature type="transmembrane region" description="Helical" evidence="1">
    <location>
        <begin position="179"/>
        <end position="198"/>
    </location>
</feature>
<dbReference type="NCBIfam" id="TIGR00791">
    <property type="entry name" value="gntP"/>
    <property type="match status" value="1"/>
</dbReference>
<keyword evidence="3" id="KW-1185">Reference proteome</keyword>
<feature type="transmembrane region" description="Helical" evidence="1">
    <location>
        <begin position="29"/>
        <end position="48"/>
    </location>
</feature>
<feature type="transmembrane region" description="Helical" evidence="1">
    <location>
        <begin position="60"/>
        <end position="81"/>
    </location>
</feature>
<protein>
    <submittedName>
        <fullName evidence="2">Gluconate:H+ symporter</fullName>
    </submittedName>
</protein>
<evidence type="ECO:0000256" key="1">
    <source>
        <dbReference type="SAM" id="Phobius"/>
    </source>
</evidence>
<dbReference type="InterPro" id="IPR003474">
    <property type="entry name" value="Glcn_transporter"/>
</dbReference>
<evidence type="ECO:0000313" key="2">
    <source>
        <dbReference type="EMBL" id="MCY6957722.1"/>
    </source>
</evidence>
<keyword evidence="1" id="KW-0472">Membrane</keyword>
<dbReference type="RefSeq" id="WP_268060116.1">
    <property type="nucleotide sequence ID" value="NZ_JAPQFJ010000003.1"/>
</dbReference>
<feature type="transmembrane region" description="Helical" evidence="1">
    <location>
        <begin position="278"/>
        <end position="295"/>
    </location>
</feature>
<feature type="transmembrane region" description="Helical" evidence="1">
    <location>
        <begin position="105"/>
        <end position="126"/>
    </location>
</feature>
<dbReference type="PANTHER" id="PTHR30354">
    <property type="entry name" value="GNT FAMILY GLUCONATE TRANSPORTER"/>
    <property type="match status" value="1"/>
</dbReference>
<feature type="transmembrane region" description="Helical" evidence="1">
    <location>
        <begin position="332"/>
        <end position="354"/>
    </location>
</feature>
<organism evidence="2 3">
    <name type="scientific">Clostridium brassicae</name>
    <dbReference type="NCBI Taxonomy" id="2999072"/>
    <lineage>
        <taxon>Bacteria</taxon>
        <taxon>Bacillati</taxon>
        <taxon>Bacillota</taxon>
        <taxon>Clostridia</taxon>
        <taxon>Eubacteriales</taxon>
        <taxon>Clostridiaceae</taxon>
        <taxon>Clostridium</taxon>
    </lineage>
</organism>
<keyword evidence="1" id="KW-1133">Transmembrane helix</keyword>
<proteinExistence type="predicted"/>
<dbReference type="PANTHER" id="PTHR30354:SF11">
    <property type="entry name" value="PERMEASE"/>
    <property type="match status" value="1"/>
</dbReference>
<name>A0ABT4D605_9CLOT</name>
<accession>A0ABT4D605</accession>
<reference evidence="2" key="1">
    <citation type="submission" date="2022-12" db="EMBL/GenBank/DDBJ databases">
        <title>Clostridium sp. nov., isolated from industrial wastewater.</title>
        <authorList>
            <person name="Jiayan W."/>
        </authorList>
    </citation>
    <scope>NUCLEOTIDE SEQUENCE</scope>
    <source>
        <strain evidence="2">ZC22-4</strain>
    </source>
</reference>
<feature type="transmembrane region" description="Helical" evidence="1">
    <location>
        <begin position="240"/>
        <end position="258"/>
    </location>
</feature>
<feature type="transmembrane region" description="Helical" evidence="1">
    <location>
        <begin position="5"/>
        <end position="23"/>
    </location>
</feature>
<feature type="transmembrane region" description="Helical" evidence="1">
    <location>
        <begin position="307"/>
        <end position="326"/>
    </location>
</feature>
<feature type="transmembrane region" description="Helical" evidence="1">
    <location>
        <begin position="138"/>
        <end position="159"/>
    </location>
</feature>
<dbReference type="Proteomes" id="UP001144612">
    <property type="component" value="Unassembled WGS sequence"/>
</dbReference>
<dbReference type="EMBL" id="JAPQFJ010000003">
    <property type="protein sequence ID" value="MCY6957722.1"/>
    <property type="molecule type" value="Genomic_DNA"/>
</dbReference>
<comment type="caution">
    <text evidence="2">The sequence shown here is derived from an EMBL/GenBank/DDBJ whole genome shotgun (WGS) entry which is preliminary data.</text>
</comment>
<sequence length="456" mass="47480">MLTGPLLIGVFLLSVVVLLVTIIRFKLNAFVSLLLTAIATAVLVRMPVEDIATTVSKGFGNTLAGIGIVTGLGVMLGKFMFESGGIEVMANTILKKFGEKNTPQAIAVSGFLTGIPVFGDVVYIMFAPMLRVLSKKTGVSMVTYAGALSVATTCTYALVIPTPAPLAVSEALKIDVGVFFIYALVCAFIGTLVGGIIYGKYIDKIDHKNNHTYSFEDVILEESVSTTEDSKEKPSFMKSLSILLVPILLILAGSFGSMILGKESGLTPLLKFIGDKNVAMLIGVIYAALISMPYIKSGVSDIMTEAADQVGLILLITGAGGAYGKVLQSTGIADYIATALSGFAIPILVLCFIISQIIRCAQGSTTVALLTTASILASTIASSGVSPILCGIAICAGGIGLSLPNDSGFWAISRFFKISVSDTIRGWTIGGFIAGLAILAAVSILSLFQGVLPGLM</sequence>
<dbReference type="Pfam" id="PF02447">
    <property type="entry name" value="GntP_permease"/>
    <property type="match status" value="1"/>
</dbReference>
<evidence type="ECO:0000313" key="3">
    <source>
        <dbReference type="Proteomes" id="UP001144612"/>
    </source>
</evidence>
<gene>
    <name evidence="2" type="ORF">OW729_03770</name>
</gene>
<keyword evidence="1" id="KW-0812">Transmembrane</keyword>
<feature type="transmembrane region" description="Helical" evidence="1">
    <location>
        <begin position="424"/>
        <end position="448"/>
    </location>
</feature>